<dbReference type="PANTHER" id="PTHR43884:SF12">
    <property type="entry name" value="ISOVALERYL-COA DEHYDROGENASE, MITOCHONDRIAL-RELATED"/>
    <property type="match status" value="1"/>
</dbReference>
<keyword evidence="5" id="KW-0560">Oxidoreductase</keyword>
<dbReference type="Gene3D" id="1.20.140.10">
    <property type="entry name" value="Butyryl-CoA Dehydrogenase, subunit A, domain 3"/>
    <property type="match status" value="1"/>
</dbReference>
<reference evidence="8 9" key="1">
    <citation type="submission" date="2019-12" db="EMBL/GenBank/DDBJ databases">
        <title>Comparative genomics gives insights into the taxonomy of the Azoarcus-Aromatoleum group and reveals separate origins of nif in the plant-associated Azoarcus and non-plant-associated Aromatoleum sub-groups.</title>
        <authorList>
            <person name="Lafos M."/>
            <person name="Maluk M."/>
            <person name="Batista M."/>
            <person name="Junghare M."/>
            <person name="Carmona M."/>
            <person name="Faoro H."/>
            <person name="Cruz L.M."/>
            <person name="Battistoni F."/>
            <person name="De Souza E."/>
            <person name="Pedrosa F."/>
            <person name="Chen W.-M."/>
            <person name="Poole P.S."/>
            <person name="Dixon R.A."/>
            <person name="James E.K."/>
        </authorList>
    </citation>
    <scope>NUCLEOTIDE SEQUENCE [LARGE SCALE GENOMIC DNA]</scope>
    <source>
        <strain evidence="8 9">T</strain>
    </source>
</reference>
<comment type="cofactor">
    <cofactor evidence="1 5">
        <name>FAD</name>
        <dbReference type="ChEBI" id="CHEBI:57692"/>
    </cofactor>
</comment>
<evidence type="ECO:0000256" key="2">
    <source>
        <dbReference type="ARBA" id="ARBA00009347"/>
    </source>
</evidence>
<organism evidence="8 9">
    <name type="scientific">Aromatoleum toluolicum</name>
    <dbReference type="NCBI Taxonomy" id="90060"/>
    <lineage>
        <taxon>Bacteria</taxon>
        <taxon>Pseudomonadati</taxon>
        <taxon>Pseudomonadota</taxon>
        <taxon>Betaproteobacteria</taxon>
        <taxon>Rhodocyclales</taxon>
        <taxon>Rhodocyclaceae</taxon>
        <taxon>Aromatoleum</taxon>
    </lineage>
</organism>
<keyword evidence="3 5" id="KW-0285">Flavoprotein</keyword>
<evidence type="ECO:0000256" key="3">
    <source>
        <dbReference type="ARBA" id="ARBA00022630"/>
    </source>
</evidence>
<proteinExistence type="inferred from homology"/>
<dbReference type="EMBL" id="WTVS01000033">
    <property type="protein sequence ID" value="NMF98851.1"/>
    <property type="molecule type" value="Genomic_DNA"/>
</dbReference>
<sequence length="418" mass="45683">MNDRNPTPAAARLGPLGAEPPLSETAAMILESLERFATDVMRPIGTRLDRMTPDEVAAADSPYWESRRKFVELGFGVEALLGFEPEERGKMMCLLFETLGWGDSGLAISFGAAMLPQYMCAVLGRDDLLKLYPDAVLGCWGITEPDHGSDSIDPNRMIFHPQGQYGRPNCWARIDGDEVVINGQKSAWVSNGTIADVCVLYCATDTGTSLDSQRGCVVIVPMDARGVSRGKPLDKLGQRALNQGEIYFDNVRVPRTHLLAGPDEFQAAVKIIHTAANGLMGATFTGVARAAYEHALDYAHERKQGGVPIIRHQSVAQRLFHMFRKVEASRALTNRVLHYNFISPAPSLHAAMTAKVTATQTSFEVASDALQIFGGNGLTREYPVEKLLRDARASLIEDGCNEILSIKGGYYLADPDRL</sequence>
<dbReference type="InterPro" id="IPR009100">
    <property type="entry name" value="AcylCoA_DH/oxidase_NM_dom_sf"/>
</dbReference>
<comment type="caution">
    <text evidence="8">The sequence shown here is derived from an EMBL/GenBank/DDBJ whole genome shotgun (WGS) entry which is preliminary data.</text>
</comment>
<dbReference type="Pfam" id="PF02770">
    <property type="entry name" value="Acyl-CoA_dh_M"/>
    <property type="match status" value="1"/>
</dbReference>
<evidence type="ECO:0000259" key="7">
    <source>
        <dbReference type="Pfam" id="PF02770"/>
    </source>
</evidence>
<feature type="domain" description="Acyl-CoA oxidase/dehydrogenase middle" evidence="7">
    <location>
        <begin position="139"/>
        <end position="251"/>
    </location>
</feature>
<gene>
    <name evidence="8" type="ORF">GPA27_15830</name>
</gene>
<dbReference type="InterPro" id="IPR036250">
    <property type="entry name" value="AcylCo_DH-like_C"/>
</dbReference>
<dbReference type="Pfam" id="PF00441">
    <property type="entry name" value="Acyl-CoA_dh_1"/>
    <property type="match status" value="1"/>
</dbReference>
<dbReference type="SUPFAM" id="SSF56645">
    <property type="entry name" value="Acyl-CoA dehydrogenase NM domain-like"/>
    <property type="match status" value="1"/>
</dbReference>
<dbReference type="PANTHER" id="PTHR43884">
    <property type="entry name" value="ACYL-COA DEHYDROGENASE"/>
    <property type="match status" value="1"/>
</dbReference>
<dbReference type="Gene3D" id="2.40.110.10">
    <property type="entry name" value="Butyryl-CoA Dehydrogenase, subunit A, domain 2"/>
    <property type="match status" value="1"/>
</dbReference>
<comment type="similarity">
    <text evidence="2 5">Belongs to the acyl-CoA dehydrogenase family.</text>
</comment>
<dbReference type="InterPro" id="IPR006091">
    <property type="entry name" value="Acyl-CoA_Oxase/DH_mid-dom"/>
</dbReference>
<evidence type="ECO:0000256" key="1">
    <source>
        <dbReference type="ARBA" id="ARBA00001974"/>
    </source>
</evidence>
<accession>A0ABX1NHR5</accession>
<dbReference type="CDD" id="cd00567">
    <property type="entry name" value="ACAD"/>
    <property type="match status" value="1"/>
</dbReference>
<dbReference type="InterPro" id="IPR009075">
    <property type="entry name" value="AcylCo_DH/oxidase_C"/>
</dbReference>
<evidence type="ECO:0000313" key="8">
    <source>
        <dbReference type="EMBL" id="NMF98851.1"/>
    </source>
</evidence>
<dbReference type="PROSITE" id="PS00073">
    <property type="entry name" value="ACYL_COA_DH_2"/>
    <property type="match status" value="1"/>
</dbReference>
<dbReference type="SUPFAM" id="SSF47203">
    <property type="entry name" value="Acyl-CoA dehydrogenase C-terminal domain-like"/>
    <property type="match status" value="1"/>
</dbReference>
<dbReference type="InterPro" id="IPR006089">
    <property type="entry name" value="Acyl-CoA_DH_CS"/>
</dbReference>
<name>A0ABX1NHR5_9RHOO</name>
<evidence type="ECO:0000313" key="9">
    <source>
        <dbReference type="Proteomes" id="UP000634522"/>
    </source>
</evidence>
<keyword evidence="9" id="KW-1185">Reference proteome</keyword>
<dbReference type="Proteomes" id="UP000634522">
    <property type="component" value="Unassembled WGS sequence"/>
</dbReference>
<evidence type="ECO:0000259" key="6">
    <source>
        <dbReference type="Pfam" id="PF00441"/>
    </source>
</evidence>
<keyword evidence="4 5" id="KW-0274">FAD</keyword>
<evidence type="ECO:0000256" key="5">
    <source>
        <dbReference type="RuleBase" id="RU362125"/>
    </source>
</evidence>
<evidence type="ECO:0000256" key="4">
    <source>
        <dbReference type="ARBA" id="ARBA00022827"/>
    </source>
</evidence>
<dbReference type="InterPro" id="IPR046373">
    <property type="entry name" value="Acyl-CoA_Oxase/DH_mid-dom_sf"/>
</dbReference>
<dbReference type="RefSeq" id="WP_169141538.1">
    <property type="nucleotide sequence ID" value="NZ_WTVS01000033.1"/>
</dbReference>
<feature type="domain" description="Acyl-CoA dehydrogenase/oxidase C-terminal" evidence="6">
    <location>
        <begin position="280"/>
        <end position="404"/>
    </location>
</feature>
<protein>
    <submittedName>
        <fullName evidence="8">Acyl-CoA dehydrogenase</fullName>
    </submittedName>
</protein>